<evidence type="ECO:0000313" key="1">
    <source>
        <dbReference type="EMBL" id="KAB2954342.1"/>
    </source>
</evidence>
<accession>A0A6I0F5U4</accession>
<dbReference type="Proteomes" id="UP000468766">
    <property type="component" value="Unassembled WGS sequence"/>
</dbReference>
<dbReference type="RefSeq" id="WP_151617788.1">
    <property type="nucleotide sequence ID" value="NZ_WBXO01000001.1"/>
</dbReference>
<evidence type="ECO:0000313" key="2">
    <source>
        <dbReference type="Proteomes" id="UP000468766"/>
    </source>
</evidence>
<organism evidence="1 2">
    <name type="scientific">Heliorestis acidaminivorans</name>
    <dbReference type="NCBI Taxonomy" id="553427"/>
    <lineage>
        <taxon>Bacteria</taxon>
        <taxon>Bacillati</taxon>
        <taxon>Bacillota</taxon>
        <taxon>Clostridia</taxon>
        <taxon>Eubacteriales</taxon>
        <taxon>Heliobacteriaceae</taxon>
        <taxon>Heliorestis</taxon>
    </lineage>
</organism>
<dbReference type="InterPro" id="IPR014871">
    <property type="entry name" value="dUTPase/dCTP_pyrophosphatase"/>
</dbReference>
<name>A0A6I0F5U4_9FIRM</name>
<keyword evidence="2" id="KW-1185">Reference proteome</keyword>
<dbReference type="EMBL" id="WBXO01000001">
    <property type="protein sequence ID" value="KAB2954342.1"/>
    <property type="molecule type" value="Genomic_DNA"/>
</dbReference>
<protein>
    <submittedName>
        <fullName evidence="1">dUTPase</fullName>
    </submittedName>
</protein>
<dbReference type="SUPFAM" id="SSF101386">
    <property type="entry name" value="all-alpha NTP pyrophosphatases"/>
    <property type="match status" value="1"/>
</dbReference>
<dbReference type="CDD" id="cd11527">
    <property type="entry name" value="NTP-PPase_dUTPase"/>
    <property type="match status" value="1"/>
</dbReference>
<gene>
    <name evidence="1" type="ORF">F9B85_01240</name>
</gene>
<proteinExistence type="predicted"/>
<dbReference type="OrthoDB" id="5506143at2"/>
<dbReference type="Pfam" id="PF08761">
    <property type="entry name" value="dUTPase_2"/>
    <property type="match status" value="1"/>
</dbReference>
<comment type="caution">
    <text evidence="1">The sequence shown here is derived from an EMBL/GenBank/DDBJ whole genome shotgun (WGS) entry which is preliminary data.</text>
</comment>
<dbReference type="Gene3D" id="1.10.4010.10">
    <property type="entry name" value="Type II deoxyuridine triphosphatase"/>
    <property type="match status" value="1"/>
</dbReference>
<reference evidence="1 2" key="1">
    <citation type="submission" date="2019-10" db="EMBL/GenBank/DDBJ databases">
        <title>Whole-genome sequence of the extremophile Heliorestis acidaminivorans DSM 24790.</title>
        <authorList>
            <person name="Kyndt J.A."/>
            <person name="Meyer T.E."/>
        </authorList>
    </citation>
    <scope>NUCLEOTIDE SEQUENCE [LARGE SCALE GENOMIC DNA]</scope>
    <source>
        <strain evidence="1 2">DSM 24790</strain>
    </source>
</reference>
<sequence>MDREEGLKELTKQDRLSHIFELQSAFDNEIIKKRGLEQISREEWLQKETLAMISELSELLDEVNFKWWKNPKPINEDAVKEELIDILHFFVSMCLKAGLTPEELYERYKKKNQENFDRQAGLSKKKGYSF</sequence>
<dbReference type="AlphaFoldDB" id="A0A6I0F5U4"/>